<evidence type="ECO:0000259" key="1">
    <source>
        <dbReference type="Pfam" id="PF00535"/>
    </source>
</evidence>
<dbReference type="PANTHER" id="PTHR22916">
    <property type="entry name" value="GLYCOSYLTRANSFERASE"/>
    <property type="match status" value="1"/>
</dbReference>
<reference evidence="2" key="1">
    <citation type="journal article" date="2021" name="PeerJ">
        <title>Extensive microbial diversity within the chicken gut microbiome revealed by metagenomics and culture.</title>
        <authorList>
            <person name="Gilroy R."/>
            <person name="Ravi A."/>
            <person name="Getino M."/>
            <person name="Pursley I."/>
            <person name="Horton D.L."/>
            <person name="Alikhan N.F."/>
            <person name="Baker D."/>
            <person name="Gharbi K."/>
            <person name="Hall N."/>
            <person name="Watson M."/>
            <person name="Adriaenssens E.M."/>
            <person name="Foster-Nyarko E."/>
            <person name="Jarju S."/>
            <person name="Secka A."/>
            <person name="Antonio M."/>
            <person name="Oren A."/>
            <person name="Chaudhuri R.R."/>
            <person name="La Ragione R."/>
            <person name="Hildebrand F."/>
            <person name="Pallen M.J."/>
        </authorList>
    </citation>
    <scope>NUCLEOTIDE SEQUENCE</scope>
    <source>
        <strain evidence="2">CHK198-12963</strain>
    </source>
</reference>
<dbReference type="EMBL" id="DWWB01000007">
    <property type="protein sequence ID" value="HJC65468.1"/>
    <property type="molecule type" value="Genomic_DNA"/>
</dbReference>
<dbReference type="AlphaFoldDB" id="A0A9D2PS78"/>
<dbReference type="PANTHER" id="PTHR22916:SF3">
    <property type="entry name" value="UDP-GLCNAC:BETAGAL BETA-1,3-N-ACETYLGLUCOSAMINYLTRANSFERASE-LIKE PROTEIN 1"/>
    <property type="match status" value="1"/>
</dbReference>
<dbReference type="Pfam" id="PF00535">
    <property type="entry name" value="Glycos_transf_2"/>
    <property type="match status" value="1"/>
</dbReference>
<organism evidence="2 3">
    <name type="scientific">Candidatus Enterocloster excrementigallinarum</name>
    <dbReference type="NCBI Taxonomy" id="2838558"/>
    <lineage>
        <taxon>Bacteria</taxon>
        <taxon>Bacillati</taxon>
        <taxon>Bacillota</taxon>
        <taxon>Clostridia</taxon>
        <taxon>Lachnospirales</taxon>
        <taxon>Lachnospiraceae</taxon>
        <taxon>Enterocloster</taxon>
    </lineage>
</organism>
<sequence length="363" mass="42756">MEERKVLEPGSQSIAAKAWRRAAEEARAEEERLCRQEKEGEKGNRPLVSICCITYNHGPYIRQTLEGFLMQETDFSWELLIHDDASTDGTQDIIREYAARFPDRIRPILREENQYSKGISNISIFNFPRARGTYIAMCEGDDCWTDPKKLQLQVDYLRAHPDCALCFHSARIVTVDGSVSAGRMRPYRGDRRVEPEEIVDKTSGYPTASLVFPARIMKELPDYYLECPVGDIPMQLMMAQEGYGWYIDRDMSIYRVGVSSSWTTLMKQGDYEKKQRRYCEEMKRMYEAFDRESGGRFHKQAVRAARRIYFLTQVNTKHYETVLAPKYREFYRELDFRTRFFIRFEVMAPGLYRWLQRRVRGTN</sequence>
<dbReference type="Gene3D" id="3.90.550.10">
    <property type="entry name" value="Spore Coat Polysaccharide Biosynthesis Protein SpsA, Chain A"/>
    <property type="match status" value="1"/>
</dbReference>
<dbReference type="SUPFAM" id="SSF53448">
    <property type="entry name" value="Nucleotide-diphospho-sugar transferases"/>
    <property type="match status" value="1"/>
</dbReference>
<name>A0A9D2PS78_9FIRM</name>
<accession>A0A9D2PS78</accession>
<proteinExistence type="predicted"/>
<dbReference type="Proteomes" id="UP000823863">
    <property type="component" value="Unassembled WGS sequence"/>
</dbReference>
<reference evidence="2" key="2">
    <citation type="submission" date="2021-04" db="EMBL/GenBank/DDBJ databases">
        <authorList>
            <person name="Gilroy R."/>
        </authorList>
    </citation>
    <scope>NUCLEOTIDE SEQUENCE</scope>
    <source>
        <strain evidence="2">CHK198-12963</strain>
    </source>
</reference>
<gene>
    <name evidence="2" type="ORF">H9931_01945</name>
</gene>
<dbReference type="GO" id="GO:0016758">
    <property type="term" value="F:hexosyltransferase activity"/>
    <property type="evidence" value="ECO:0007669"/>
    <property type="project" value="UniProtKB-ARBA"/>
</dbReference>
<dbReference type="EC" id="2.4.-.-" evidence="2"/>
<evidence type="ECO:0000313" key="2">
    <source>
        <dbReference type="EMBL" id="HJC65468.1"/>
    </source>
</evidence>
<comment type="caution">
    <text evidence="2">The sequence shown here is derived from an EMBL/GenBank/DDBJ whole genome shotgun (WGS) entry which is preliminary data.</text>
</comment>
<dbReference type="InterPro" id="IPR001173">
    <property type="entry name" value="Glyco_trans_2-like"/>
</dbReference>
<feature type="domain" description="Glycosyltransferase 2-like" evidence="1">
    <location>
        <begin position="49"/>
        <end position="193"/>
    </location>
</feature>
<evidence type="ECO:0000313" key="3">
    <source>
        <dbReference type="Proteomes" id="UP000823863"/>
    </source>
</evidence>
<dbReference type="InterPro" id="IPR029044">
    <property type="entry name" value="Nucleotide-diphossugar_trans"/>
</dbReference>
<keyword evidence="2" id="KW-0808">Transferase</keyword>
<protein>
    <submittedName>
        <fullName evidence="2">Glycosyltransferase</fullName>
        <ecNumber evidence="2">2.4.-.-</ecNumber>
    </submittedName>
</protein>
<keyword evidence="2" id="KW-0328">Glycosyltransferase</keyword>